<keyword evidence="6" id="KW-0539">Nucleus</keyword>
<dbReference type="FunFam" id="3.30.310.10:FF:000005">
    <property type="entry name" value="TATA box-binding protein-like 1"/>
    <property type="match status" value="1"/>
</dbReference>
<dbReference type="Proteomes" id="UP000663852">
    <property type="component" value="Unassembled WGS sequence"/>
</dbReference>
<dbReference type="OrthoDB" id="2127950at2759"/>
<comment type="similarity">
    <text evidence="2">Belongs to the TBP family.</text>
</comment>
<evidence type="ECO:0000313" key="8">
    <source>
        <dbReference type="EMBL" id="CAF1231240.1"/>
    </source>
</evidence>
<keyword evidence="4" id="KW-0238">DNA-binding</keyword>
<comment type="subcellular location">
    <subcellularLocation>
        <location evidence="1">Nucleus</location>
    </subcellularLocation>
</comment>
<dbReference type="PRINTS" id="PR00686">
    <property type="entry name" value="TIFACTORIID"/>
</dbReference>
<evidence type="ECO:0008006" key="10">
    <source>
        <dbReference type="Google" id="ProtNLM"/>
    </source>
</evidence>
<keyword evidence="3" id="KW-0805">Transcription regulation</keyword>
<dbReference type="InterPro" id="IPR000814">
    <property type="entry name" value="TBP"/>
</dbReference>
<dbReference type="EMBL" id="CAJNOJ010000166">
    <property type="protein sequence ID" value="CAF1231240.1"/>
    <property type="molecule type" value="Genomic_DNA"/>
</dbReference>
<comment type="caution">
    <text evidence="8">The sequence shown here is derived from an EMBL/GenBank/DDBJ whole genome shotgun (WGS) entry which is preliminary data.</text>
</comment>
<accession>A0A814YLT0</accession>
<proteinExistence type="inferred from homology"/>
<name>A0A814YLT0_ADIRI</name>
<reference evidence="8" key="1">
    <citation type="submission" date="2021-02" db="EMBL/GenBank/DDBJ databases">
        <authorList>
            <person name="Nowell W R."/>
        </authorList>
    </citation>
    <scope>NUCLEOTIDE SEQUENCE</scope>
</reference>
<dbReference type="Gene3D" id="3.30.310.10">
    <property type="entry name" value="TATA-Binding Protein"/>
    <property type="match status" value="2"/>
</dbReference>
<gene>
    <name evidence="8" type="ORF">EDS130_LOCUS26942</name>
</gene>
<evidence type="ECO:0000256" key="6">
    <source>
        <dbReference type="ARBA" id="ARBA00023242"/>
    </source>
</evidence>
<evidence type="ECO:0000256" key="3">
    <source>
        <dbReference type="ARBA" id="ARBA00023015"/>
    </source>
</evidence>
<dbReference type="GO" id="GO:0005634">
    <property type="term" value="C:nucleus"/>
    <property type="evidence" value="ECO:0007669"/>
    <property type="project" value="UniProtKB-SubCell"/>
</dbReference>
<evidence type="ECO:0000256" key="4">
    <source>
        <dbReference type="ARBA" id="ARBA00023125"/>
    </source>
</evidence>
<dbReference type="GO" id="GO:0006352">
    <property type="term" value="P:DNA-templated transcription initiation"/>
    <property type="evidence" value="ECO:0007669"/>
    <property type="project" value="InterPro"/>
</dbReference>
<evidence type="ECO:0000313" key="9">
    <source>
        <dbReference type="Proteomes" id="UP000663852"/>
    </source>
</evidence>
<dbReference type="PANTHER" id="PTHR10126">
    <property type="entry name" value="TATA-BOX BINDING PROTEIN"/>
    <property type="match status" value="1"/>
</dbReference>
<dbReference type="Pfam" id="PF00352">
    <property type="entry name" value="TBP"/>
    <property type="match status" value="2"/>
</dbReference>
<protein>
    <recommendedName>
        <fullName evidence="10">TATA box-binding protein-like 1</fullName>
    </recommendedName>
</protein>
<dbReference type="SUPFAM" id="SSF55945">
    <property type="entry name" value="TATA-box binding protein-like"/>
    <property type="match status" value="2"/>
</dbReference>
<evidence type="ECO:0000256" key="2">
    <source>
        <dbReference type="ARBA" id="ARBA00005560"/>
    </source>
</evidence>
<evidence type="ECO:0000256" key="5">
    <source>
        <dbReference type="ARBA" id="ARBA00023163"/>
    </source>
</evidence>
<feature type="compositionally biased region" description="Low complexity" evidence="7">
    <location>
        <begin position="33"/>
        <end position="52"/>
    </location>
</feature>
<dbReference type="InterPro" id="IPR012295">
    <property type="entry name" value="TBP_dom_sf"/>
</dbReference>
<sequence>MFTTTNVAATTASVGGGGGPVAAAVPPTFQLSSTPITGSSSSSSSSSTTPTTWRLNPSATTTIIKQPATVSIVNDYKTVGTATTLPLNSTGVTVPTIGNKIYMVTTTATNSSPISTIPGVTRILQAPQTVRFISSSLHTPLSTPTLTILNNKIPTVLNNPRQIITPSITSISTNSKPGICIETAVLGGLAPISIQQQNTNISLVQQSRSLTTLIPSKITKKVDEQDHSSSSCTVSSDNNSVTNIPQDEEIEIFINNVVCTFALGCKLNLRKIAMEASNVIYKREQSMVMMKLRNPHCTANVWSSGKVTVTGTTSDDDARRGARRIARSLQRLGFKVHLRHYRVVNCLASCSMPWPIDIVKLSRLYPESVSYEPEIHPGATVRLTEKAVLKVFTTGNLTITAPCVERLNTAVNEFYPKLYECRNQRQY</sequence>
<dbReference type="GO" id="GO:0003677">
    <property type="term" value="F:DNA binding"/>
    <property type="evidence" value="ECO:0007669"/>
    <property type="project" value="UniProtKB-KW"/>
</dbReference>
<organism evidence="8 9">
    <name type="scientific">Adineta ricciae</name>
    <name type="common">Rotifer</name>
    <dbReference type="NCBI Taxonomy" id="249248"/>
    <lineage>
        <taxon>Eukaryota</taxon>
        <taxon>Metazoa</taxon>
        <taxon>Spiralia</taxon>
        <taxon>Gnathifera</taxon>
        <taxon>Rotifera</taxon>
        <taxon>Eurotatoria</taxon>
        <taxon>Bdelloidea</taxon>
        <taxon>Adinetida</taxon>
        <taxon>Adinetidae</taxon>
        <taxon>Adineta</taxon>
    </lineage>
</organism>
<dbReference type="AlphaFoldDB" id="A0A814YLT0"/>
<feature type="region of interest" description="Disordered" evidence="7">
    <location>
        <begin position="33"/>
        <end position="55"/>
    </location>
</feature>
<keyword evidence="5" id="KW-0804">Transcription</keyword>
<evidence type="ECO:0000256" key="1">
    <source>
        <dbReference type="ARBA" id="ARBA00004123"/>
    </source>
</evidence>
<evidence type="ECO:0000256" key="7">
    <source>
        <dbReference type="SAM" id="MobiDB-lite"/>
    </source>
</evidence>